<evidence type="ECO:0000256" key="2">
    <source>
        <dbReference type="ARBA" id="ARBA00004922"/>
    </source>
</evidence>
<protein>
    <recommendedName>
        <fullName evidence="4">N-acetylgalactosaminide beta-1,3-galactosyltransferase</fullName>
        <ecNumber evidence="4">2.4.1.122</ecNumber>
    </recommendedName>
</protein>
<evidence type="ECO:0000256" key="1">
    <source>
        <dbReference type="ARBA" id="ARBA00004606"/>
    </source>
</evidence>
<dbReference type="Gene3D" id="3.90.550.50">
    <property type="match status" value="1"/>
</dbReference>
<evidence type="ECO:0000256" key="9">
    <source>
        <dbReference type="ARBA" id="ARBA00022968"/>
    </source>
</evidence>
<dbReference type="Pfam" id="PF02434">
    <property type="entry name" value="Fringe"/>
    <property type="match status" value="1"/>
</dbReference>
<keyword evidence="8" id="KW-0547">Nucleotide-binding</keyword>
<organism evidence="14">
    <name type="scientific">Chrysotila carterae</name>
    <name type="common">Marine alga</name>
    <name type="synonym">Syracosphaera carterae</name>
    <dbReference type="NCBI Taxonomy" id="13221"/>
    <lineage>
        <taxon>Eukaryota</taxon>
        <taxon>Haptista</taxon>
        <taxon>Haptophyta</taxon>
        <taxon>Prymnesiophyceae</taxon>
        <taxon>Isochrysidales</taxon>
        <taxon>Isochrysidaceae</taxon>
        <taxon>Chrysotila</taxon>
    </lineage>
</organism>
<sequence length="339" mass="36846">MGDITLIILTAGPCTLASLCWQSFKHACSQPRTHCLAFTGSQGAVEAETTDIIRTISPSDYLQPGGQPLLPSRPCCRASSAAGGAAPSGFFCDPHRARTMPHQYRYLPALAYVKKQHLFTTGWAVVVDEDSRVDVDRLRAALTPLDTGRPLYLGDFVTPRGWKDGVGGGRGYTEQTRGWPPYACGGAGSVFSMAAIRVMDFERCIQQYSKTCAQSDWFIGKCAADHDVTRVTHLGCDLCALGCAGRQRGMQRALRLLRERNCSFAQVVARSCDADASSRLQAEAQKGSWLLSFNTTEGLARTTPLQKITAQLCEEAPEHAAIIHGWGPRDVCSKFVHTS</sequence>
<dbReference type="GO" id="GO:0000166">
    <property type="term" value="F:nucleotide binding"/>
    <property type="evidence" value="ECO:0007669"/>
    <property type="project" value="UniProtKB-KW"/>
</dbReference>
<keyword evidence="7" id="KW-0812">Transmembrane</keyword>
<proteinExistence type="inferred from homology"/>
<dbReference type="GO" id="GO:0016263">
    <property type="term" value="F:glycoprotein-N-acetylgalactosamine 3-beta-galactosyltransferase activity"/>
    <property type="evidence" value="ECO:0007669"/>
    <property type="project" value="UniProtKB-EC"/>
</dbReference>
<evidence type="ECO:0000256" key="6">
    <source>
        <dbReference type="ARBA" id="ARBA00022679"/>
    </source>
</evidence>
<feature type="domain" description="Fringe-like glycosyltransferase" evidence="13">
    <location>
        <begin position="121"/>
        <end position="225"/>
    </location>
</feature>
<comment type="subcellular location">
    <subcellularLocation>
        <location evidence="1">Membrane</location>
        <topology evidence="1">Single-pass type II membrane protein</topology>
    </subcellularLocation>
</comment>
<gene>
    <name evidence="14" type="ORF">PCAR00345_LOCUS36081</name>
</gene>
<keyword evidence="6" id="KW-0808">Transferase</keyword>
<evidence type="ECO:0000256" key="3">
    <source>
        <dbReference type="ARBA" id="ARBA00006462"/>
    </source>
</evidence>
<name>A0A7S4C0R0_CHRCT</name>
<evidence type="ECO:0000313" key="14">
    <source>
        <dbReference type="EMBL" id="CAE0783378.1"/>
    </source>
</evidence>
<evidence type="ECO:0000256" key="4">
    <source>
        <dbReference type="ARBA" id="ARBA00012557"/>
    </source>
</evidence>
<keyword evidence="12" id="KW-0732">Signal</keyword>
<keyword evidence="9" id="KW-0735">Signal-anchor</keyword>
<dbReference type="InterPro" id="IPR003378">
    <property type="entry name" value="Fringe-like_glycosylTrfase"/>
</dbReference>
<keyword evidence="11" id="KW-0472">Membrane</keyword>
<dbReference type="PANTHER" id="PTHR23033:SF14">
    <property type="entry name" value="GLYCOPROTEIN-N-ACETYLGALACTOSAMINE 3-BETA-GALACTOSYLTRANSFERASE 1-RELATED"/>
    <property type="match status" value="1"/>
</dbReference>
<dbReference type="EC" id="2.4.1.122" evidence="4"/>
<evidence type="ECO:0000256" key="7">
    <source>
        <dbReference type="ARBA" id="ARBA00022692"/>
    </source>
</evidence>
<evidence type="ECO:0000256" key="5">
    <source>
        <dbReference type="ARBA" id="ARBA00022676"/>
    </source>
</evidence>
<comment type="similarity">
    <text evidence="3">Belongs to the glycosyltransferase 31 family. Beta3-Gal-T subfamily.</text>
</comment>
<dbReference type="GO" id="GO:0016020">
    <property type="term" value="C:membrane"/>
    <property type="evidence" value="ECO:0007669"/>
    <property type="project" value="UniProtKB-SubCell"/>
</dbReference>
<dbReference type="AlphaFoldDB" id="A0A7S4C0R0"/>
<evidence type="ECO:0000256" key="12">
    <source>
        <dbReference type="SAM" id="SignalP"/>
    </source>
</evidence>
<feature type="signal peptide" evidence="12">
    <location>
        <begin position="1"/>
        <end position="17"/>
    </location>
</feature>
<feature type="chain" id="PRO_5031159956" description="N-acetylgalactosaminide beta-1,3-galactosyltransferase" evidence="12">
    <location>
        <begin position="18"/>
        <end position="339"/>
    </location>
</feature>
<dbReference type="InterPro" id="IPR026050">
    <property type="entry name" value="C1GALT1/C1GALT1_chp1"/>
</dbReference>
<accession>A0A7S4C0R0</accession>
<evidence type="ECO:0000256" key="11">
    <source>
        <dbReference type="ARBA" id="ARBA00023136"/>
    </source>
</evidence>
<comment type="pathway">
    <text evidence="2">Protein modification; protein glycosylation.</text>
</comment>
<reference evidence="14" key="1">
    <citation type="submission" date="2021-01" db="EMBL/GenBank/DDBJ databases">
        <authorList>
            <person name="Corre E."/>
            <person name="Pelletier E."/>
            <person name="Niang G."/>
            <person name="Scheremetjew M."/>
            <person name="Finn R."/>
            <person name="Kale V."/>
            <person name="Holt S."/>
            <person name="Cochrane G."/>
            <person name="Meng A."/>
            <person name="Brown T."/>
            <person name="Cohen L."/>
        </authorList>
    </citation>
    <scope>NUCLEOTIDE SEQUENCE</scope>
    <source>
        <strain evidence="14">CCMP645</strain>
    </source>
</reference>
<evidence type="ECO:0000256" key="10">
    <source>
        <dbReference type="ARBA" id="ARBA00022989"/>
    </source>
</evidence>
<keyword evidence="10" id="KW-1133">Transmembrane helix</keyword>
<evidence type="ECO:0000256" key="8">
    <source>
        <dbReference type="ARBA" id="ARBA00022741"/>
    </source>
</evidence>
<dbReference type="PANTHER" id="PTHR23033">
    <property type="entry name" value="BETA1,3-GALACTOSYLTRANSFERASE"/>
    <property type="match status" value="1"/>
</dbReference>
<evidence type="ECO:0000259" key="13">
    <source>
        <dbReference type="Pfam" id="PF02434"/>
    </source>
</evidence>
<dbReference type="EMBL" id="HBIZ01056955">
    <property type="protein sequence ID" value="CAE0783378.1"/>
    <property type="molecule type" value="Transcribed_RNA"/>
</dbReference>
<keyword evidence="5" id="KW-0328">Glycosyltransferase</keyword>